<dbReference type="Proteomes" id="UP000054359">
    <property type="component" value="Unassembled WGS sequence"/>
</dbReference>
<reference evidence="1 2" key="1">
    <citation type="submission" date="2013-11" db="EMBL/GenBank/DDBJ databases">
        <title>Genome sequencing of Stegodyphus mimosarum.</title>
        <authorList>
            <person name="Bechsgaard J."/>
        </authorList>
    </citation>
    <scope>NUCLEOTIDE SEQUENCE [LARGE SCALE GENOMIC DNA]</scope>
</reference>
<gene>
    <name evidence="1" type="ORF">X975_02042</name>
</gene>
<organism evidence="1 2">
    <name type="scientific">Stegodyphus mimosarum</name>
    <name type="common">African social velvet spider</name>
    <dbReference type="NCBI Taxonomy" id="407821"/>
    <lineage>
        <taxon>Eukaryota</taxon>
        <taxon>Metazoa</taxon>
        <taxon>Ecdysozoa</taxon>
        <taxon>Arthropoda</taxon>
        <taxon>Chelicerata</taxon>
        <taxon>Arachnida</taxon>
        <taxon>Araneae</taxon>
        <taxon>Araneomorphae</taxon>
        <taxon>Entelegynae</taxon>
        <taxon>Eresoidea</taxon>
        <taxon>Eresidae</taxon>
        <taxon>Stegodyphus</taxon>
    </lineage>
</organism>
<dbReference type="EMBL" id="KK116177">
    <property type="protein sequence ID" value="KFM67012.1"/>
    <property type="molecule type" value="Genomic_DNA"/>
</dbReference>
<keyword evidence="2" id="KW-1185">Reference proteome</keyword>
<name>A0A087TPH3_STEMI</name>
<evidence type="ECO:0000313" key="1">
    <source>
        <dbReference type="EMBL" id="KFM67012.1"/>
    </source>
</evidence>
<sequence length="38" mass="4696">MFRRKYIKNWIAYWDAMGPSSGRSDRNCLTPMRSYWNH</sequence>
<accession>A0A087TPH3</accession>
<protein>
    <submittedName>
        <fullName evidence="1">Uncharacterized protein</fullName>
    </submittedName>
</protein>
<proteinExistence type="predicted"/>
<feature type="non-terminal residue" evidence="1">
    <location>
        <position position="38"/>
    </location>
</feature>
<evidence type="ECO:0000313" key="2">
    <source>
        <dbReference type="Proteomes" id="UP000054359"/>
    </source>
</evidence>
<dbReference type="AlphaFoldDB" id="A0A087TPH3"/>